<evidence type="ECO:0000313" key="2">
    <source>
        <dbReference type="Proteomes" id="UP000682134"/>
    </source>
</evidence>
<dbReference type="RefSeq" id="WP_209404380.1">
    <property type="nucleotide sequence ID" value="NZ_JAGIYQ010000004.1"/>
</dbReference>
<keyword evidence="2" id="KW-1185">Reference proteome</keyword>
<reference evidence="1" key="1">
    <citation type="submission" date="2021-04" db="EMBL/GenBank/DDBJ databases">
        <title>Genome seq and assembly of Bacillus sp.</title>
        <authorList>
            <person name="Chhetri G."/>
        </authorList>
    </citation>
    <scope>NUCLEOTIDE SEQUENCE</scope>
    <source>
        <strain evidence="1">RG28</strain>
    </source>
</reference>
<evidence type="ECO:0008006" key="3">
    <source>
        <dbReference type="Google" id="ProtNLM"/>
    </source>
</evidence>
<dbReference type="AlphaFoldDB" id="A0A940NN12"/>
<gene>
    <name evidence="1" type="ORF">J5Y03_08050</name>
</gene>
<name>A0A940NN12_9BACI</name>
<dbReference type="Proteomes" id="UP000682134">
    <property type="component" value="Unassembled WGS sequence"/>
</dbReference>
<organism evidence="1 2">
    <name type="scientific">Gottfriedia endophytica</name>
    <dbReference type="NCBI Taxonomy" id="2820819"/>
    <lineage>
        <taxon>Bacteria</taxon>
        <taxon>Bacillati</taxon>
        <taxon>Bacillota</taxon>
        <taxon>Bacilli</taxon>
        <taxon>Bacillales</taxon>
        <taxon>Bacillaceae</taxon>
        <taxon>Gottfriedia</taxon>
    </lineage>
</organism>
<dbReference type="EMBL" id="JAGIYQ010000004">
    <property type="protein sequence ID" value="MBP0725144.1"/>
    <property type="molecule type" value="Genomic_DNA"/>
</dbReference>
<protein>
    <recommendedName>
        <fullName evidence="3">Lipoprotein</fullName>
    </recommendedName>
</protein>
<proteinExistence type="predicted"/>
<comment type="caution">
    <text evidence="1">The sequence shown here is derived from an EMBL/GenBank/DDBJ whole genome shotgun (WGS) entry which is preliminary data.</text>
</comment>
<evidence type="ECO:0000313" key="1">
    <source>
        <dbReference type="EMBL" id="MBP0725144.1"/>
    </source>
</evidence>
<dbReference type="PROSITE" id="PS51257">
    <property type="entry name" value="PROKAR_LIPOPROTEIN"/>
    <property type="match status" value="1"/>
</dbReference>
<sequence>MKRLAIIILCMFMVSACGKKEVSVTKEKANKTQSISNEIKENKQMTRDINKEKGVIAGKAYVQGEMAIGTLVLKKGVSDKEAKILSEKYFNQLKREYKGKKINVQAVRDGKNIVSLNNN</sequence>
<accession>A0A940NN12</accession>